<keyword evidence="2" id="KW-0472">Membrane</keyword>
<reference evidence="3 4" key="1">
    <citation type="submission" date="2016-12" db="EMBL/GenBank/DDBJ databases">
        <title>Genomic Comparison of strains in the 'Actinomyces naeslundii' Group.</title>
        <authorList>
            <person name="Mughal S.R."/>
            <person name="Do T."/>
            <person name="Gilbert S.C."/>
            <person name="Witherden E.A."/>
            <person name="Didelot X."/>
            <person name="Beighton D."/>
        </authorList>
    </citation>
    <scope>NUCLEOTIDE SEQUENCE [LARGE SCALE GENOMIC DNA]</scope>
    <source>
        <strain evidence="3 4">CCUG 33920</strain>
    </source>
</reference>
<dbReference type="SUPFAM" id="SSF55874">
    <property type="entry name" value="ATPase domain of HSP90 chaperone/DNA topoisomerase II/histidine kinase"/>
    <property type="match status" value="1"/>
</dbReference>
<gene>
    <name evidence="3" type="ORF">BKH29_04170</name>
</gene>
<feature type="region of interest" description="Disordered" evidence="1">
    <location>
        <begin position="1"/>
        <end position="20"/>
    </location>
</feature>
<keyword evidence="3" id="KW-0808">Transferase</keyword>
<dbReference type="Proteomes" id="UP000186857">
    <property type="component" value="Unassembled WGS sequence"/>
</dbReference>
<feature type="transmembrane region" description="Helical" evidence="2">
    <location>
        <begin position="175"/>
        <end position="192"/>
    </location>
</feature>
<feature type="transmembrane region" description="Helical" evidence="2">
    <location>
        <begin position="607"/>
        <end position="627"/>
    </location>
</feature>
<dbReference type="AlphaFoldDB" id="A0A1Q8VAY9"/>
<feature type="transmembrane region" description="Helical" evidence="2">
    <location>
        <begin position="38"/>
        <end position="57"/>
    </location>
</feature>
<keyword evidence="2" id="KW-0812">Transmembrane</keyword>
<dbReference type="RefSeq" id="WP_075376375.1">
    <property type="nucleotide sequence ID" value="NZ_MSKJ01000008.1"/>
</dbReference>
<evidence type="ECO:0000256" key="2">
    <source>
        <dbReference type="SAM" id="Phobius"/>
    </source>
</evidence>
<dbReference type="InterPro" id="IPR036890">
    <property type="entry name" value="HATPase_C_sf"/>
</dbReference>
<feature type="transmembrane region" description="Helical" evidence="2">
    <location>
        <begin position="120"/>
        <end position="139"/>
    </location>
</feature>
<dbReference type="EMBL" id="MSKJ01000008">
    <property type="protein sequence ID" value="OLO45256.1"/>
    <property type="molecule type" value="Genomic_DNA"/>
</dbReference>
<feature type="transmembrane region" description="Helical" evidence="2">
    <location>
        <begin position="204"/>
        <end position="222"/>
    </location>
</feature>
<evidence type="ECO:0000313" key="3">
    <source>
        <dbReference type="EMBL" id="OLO45256.1"/>
    </source>
</evidence>
<sequence length="797" mass="85686">MAASAAPIAADTGSTSASQPKQTGLVNRMLLDGTNQDAYQIILIMGASLFGMLFELFHQEPSLFQQVAEAPRWYRWAAGYPYLFGLLIPPVLCPLAAFTISRQHTSRASAAAAGARLGAWVYLALHGWACAAILTLHNLDPDQPHLASGIHPLPAFGMVIAAALLAAVASWRTTVIGLAVLFLLELIVRLYAGSEGLLEALTRAGYSTTFAGCYCLPINWLIGCARQIDTESQRNSHEEDLATRLSAQLAGSRHARNLVHDHVLAALVSSFPERGMPAERLRTAAADALELLKQPTHSDDHHTTTDLVDQLRSWCQQHTHPQIEYQFASAADPELGTEAELSLSEDEFVEVLAASLEALRNVAAHSSGGGELQRHVHCTVSTQQSASTLTVTITDDGVGFDTSRLNPLRLGLRQSIIGRMRHLPGGHASVSSKIGRGTTVQLGLRKATPEAHTADALPLTGDGLSATVHGHWGRIGLGCIVLTAWAHVMRSSGTPTHVLASIPSAVGVTCSFLALAWPPRGLARALQRWGILSTSALSTVPFLTWGTLTPTLELASWPQGYSAIFTVLLLHQRRLKLALVNLGVVGAAHLLPVVVIGAPAAPFVRSFGFQCINILTVATVIALVRSIEPRITAVQRQVHQAQVLRTARQARLEAETTLLADVSQRSRPVLEQLRSLTDAPSDALVQLARRVEAELRDLIRVPRLASQPALVAAVRQARDRGVDVIQLDDSQQDTDLTITPPPLPTSLVDIATRMLHRAKNGESVVLRLCPQHSQYAATIQSHSAAGAIALERIRRAS</sequence>
<dbReference type="OrthoDB" id="144293at2"/>
<feature type="transmembrane region" description="Helical" evidence="2">
    <location>
        <begin position="578"/>
        <end position="601"/>
    </location>
</feature>
<comment type="caution">
    <text evidence="3">The sequence shown here is derived from an EMBL/GenBank/DDBJ whole genome shotgun (WGS) entry which is preliminary data.</text>
</comment>
<organism evidence="3 4">
    <name type="scientific">Actinomyces oris</name>
    <dbReference type="NCBI Taxonomy" id="544580"/>
    <lineage>
        <taxon>Bacteria</taxon>
        <taxon>Bacillati</taxon>
        <taxon>Actinomycetota</taxon>
        <taxon>Actinomycetes</taxon>
        <taxon>Actinomycetales</taxon>
        <taxon>Actinomycetaceae</taxon>
        <taxon>Actinomyces</taxon>
    </lineage>
</organism>
<feature type="transmembrane region" description="Helical" evidence="2">
    <location>
        <begin position="78"/>
        <end position="100"/>
    </location>
</feature>
<name>A0A1Q8VAY9_9ACTO</name>
<dbReference type="GO" id="GO:0016301">
    <property type="term" value="F:kinase activity"/>
    <property type="evidence" value="ECO:0007669"/>
    <property type="project" value="UniProtKB-KW"/>
</dbReference>
<feature type="transmembrane region" description="Helical" evidence="2">
    <location>
        <begin position="151"/>
        <end position="169"/>
    </location>
</feature>
<dbReference type="Gene3D" id="3.30.565.10">
    <property type="entry name" value="Histidine kinase-like ATPase, C-terminal domain"/>
    <property type="match status" value="1"/>
</dbReference>
<proteinExistence type="predicted"/>
<evidence type="ECO:0000313" key="4">
    <source>
        <dbReference type="Proteomes" id="UP000186857"/>
    </source>
</evidence>
<evidence type="ECO:0000256" key="1">
    <source>
        <dbReference type="SAM" id="MobiDB-lite"/>
    </source>
</evidence>
<accession>A0A1Q8VAY9</accession>
<protein>
    <submittedName>
        <fullName evidence="3">Histidine kinase</fullName>
    </submittedName>
</protein>
<keyword evidence="3" id="KW-0418">Kinase</keyword>
<keyword evidence="2" id="KW-1133">Transmembrane helix</keyword>